<evidence type="ECO:0000256" key="10">
    <source>
        <dbReference type="ARBA" id="ARBA00023004"/>
    </source>
</evidence>
<dbReference type="GO" id="GO:0009055">
    <property type="term" value="F:electron transfer activity"/>
    <property type="evidence" value="ECO:0007669"/>
    <property type="project" value="UniProtKB-UniRule"/>
</dbReference>
<dbReference type="PIRSF" id="PIRSF006446">
    <property type="entry name" value="Cyt_quinol_oxidase_1"/>
    <property type="match status" value="1"/>
</dbReference>
<proteinExistence type="inferred from homology"/>
<dbReference type="AlphaFoldDB" id="A0A1W1WFJ6"/>
<dbReference type="PANTHER" id="PTHR30365:SF15">
    <property type="entry name" value="CYTOCHROME BD UBIQUINOL OXIDASE SUBUNIT 1"/>
    <property type="match status" value="1"/>
</dbReference>
<dbReference type="PANTHER" id="PTHR30365">
    <property type="entry name" value="CYTOCHROME D UBIQUINOL OXIDASE"/>
    <property type="match status" value="1"/>
</dbReference>
<feature type="transmembrane region" description="Helical" evidence="12">
    <location>
        <begin position="124"/>
        <end position="144"/>
    </location>
</feature>
<keyword evidence="5 12" id="KW-0349">Heme</keyword>
<evidence type="ECO:0000256" key="7">
    <source>
        <dbReference type="ARBA" id="ARBA00022723"/>
    </source>
</evidence>
<evidence type="ECO:0000256" key="3">
    <source>
        <dbReference type="ARBA" id="ARBA00022448"/>
    </source>
</evidence>
<dbReference type="STRING" id="28034.BFX07_01915"/>
<evidence type="ECO:0000313" key="13">
    <source>
        <dbReference type="EMBL" id="SMC04810.1"/>
    </source>
</evidence>
<dbReference type="OrthoDB" id="9807042at2"/>
<evidence type="ECO:0000313" key="14">
    <source>
        <dbReference type="Proteomes" id="UP000192660"/>
    </source>
</evidence>
<evidence type="ECO:0000256" key="8">
    <source>
        <dbReference type="ARBA" id="ARBA00022982"/>
    </source>
</evidence>
<feature type="transmembrane region" description="Helical" evidence="12">
    <location>
        <begin position="362"/>
        <end position="384"/>
    </location>
</feature>
<dbReference type="GO" id="GO:0070069">
    <property type="term" value="C:cytochrome complex"/>
    <property type="evidence" value="ECO:0007669"/>
    <property type="project" value="UniProtKB-UniRule"/>
</dbReference>
<feature type="transmembrane region" description="Helical" evidence="12">
    <location>
        <begin position="217"/>
        <end position="235"/>
    </location>
</feature>
<dbReference type="GO" id="GO:0046872">
    <property type="term" value="F:metal ion binding"/>
    <property type="evidence" value="ECO:0007669"/>
    <property type="project" value="UniProtKB-UniRule"/>
</dbReference>
<evidence type="ECO:0000256" key="4">
    <source>
        <dbReference type="ARBA" id="ARBA00022475"/>
    </source>
</evidence>
<dbReference type="Pfam" id="PF01654">
    <property type="entry name" value="Cyt_bd_oxida_I"/>
    <property type="match status" value="1"/>
</dbReference>
<dbReference type="Proteomes" id="UP000192660">
    <property type="component" value="Unassembled WGS sequence"/>
</dbReference>
<evidence type="ECO:0000256" key="2">
    <source>
        <dbReference type="ARBA" id="ARBA00009819"/>
    </source>
</evidence>
<keyword evidence="8 12" id="KW-0249">Electron transport</keyword>
<evidence type="ECO:0000256" key="11">
    <source>
        <dbReference type="ARBA" id="ARBA00023136"/>
    </source>
</evidence>
<dbReference type="GO" id="GO:0005886">
    <property type="term" value="C:plasma membrane"/>
    <property type="evidence" value="ECO:0007669"/>
    <property type="project" value="UniProtKB-SubCell"/>
</dbReference>
<comment type="similarity">
    <text evidence="2 12">Belongs to the cytochrome ubiquinol oxidase subunit 1 family.</text>
</comment>
<keyword evidence="4 12" id="KW-1003">Cell membrane</keyword>
<feature type="transmembrane region" description="Helical" evidence="12">
    <location>
        <begin position="91"/>
        <end position="112"/>
    </location>
</feature>
<dbReference type="InterPro" id="IPR002585">
    <property type="entry name" value="Cyt-d_ubiquinol_oxidase_su_1"/>
</dbReference>
<keyword evidence="3 12" id="KW-0813">Transport</keyword>
<dbReference type="EMBL" id="FWWY01000001">
    <property type="protein sequence ID" value="SMC04810.1"/>
    <property type="molecule type" value="Genomic_DNA"/>
</dbReference>
<comment type="subcellular location">
    <subcellularLocation>
        <location evidence="1">Cell membrane</location>
        <topology evidence="1">Multi-pass membrane protein</topology>
    </subcellularLocation>
</comment>
<reference evidence="14" key="1">
    <citation type="submission" date="2017-04" db="EMBL/GenBank/DDBJ databases">
        <authorList>
            <person name="Varghese N."/>
            <person name="Submissions S."/>
        </authorList>
    </citation>
    <scope>NUCLEOTIDE SEQUENCE [LARGE SCALE GENOMIC DNA]</scope>
    <source>
        <strain evidence="14">DSM 9293</strain>
    </source>
</reference>
<keyword evidence="6 12" id="KW-0812">Transmembrane</keyword>
<feature type="transmembrane region" description="Helical" evidence="12">
    <location>
        <begin position="185"/>
        <end position="205"/>
    </location>
</feature>
<gene>
    <name evidence="13" type="ORF">SAMN00768000_1853</name>
</gene>
<evidence type="ECO:0000256" key="6">
    <source>
        <dbReference type="ARBA" id="ARBA00022692"/>
    </source>
</evidence>
<feature type="transmembrane region" description="Helical" evidence="12">
    <location>
        <begin position="415"/>
        <end position="437"/>
    </location>
</feature>
<dbReference type="RefSeq" id="WP_084661348.1">
    <property type="nucleotide sequence ID" value="NZ_FWWY01000001.1"/>
</dbReference>
<feature type="transmembrane region" description="Helical" evidence="12">
    <location>
        <begin position="53"/>
        <end position="71"/>
    </location>
</feature>
<keyword evidence="7 12" id="KW-0479">Metal-binding</keyword>
<evidence type="ECO:0000256" key="5">
    <source>
        <dbReference type="ARBA" id="ARBA00022617"/>
    </source>
</evidence>
<organism evidence="13 14">
    <name type="scientific">Sulfobacillus thermosulfidooxidans (strain DSM 9293 / VKM B-1269 / AT-1)</name>
    <dbReference type="NCBI Taxonomy" id="929705"/>
    <lineage>
        <taxon>Bacteria</taxon>
        <taxon>Bacillati</taxon>
        <taxon>Bacillota</taxon>
        <taxon>Clostridia</taxon>
        <taxon>Eubacteriales</taxon>
        <taxon>Clostridiales Family XVII. Incertae Sedis</taxon>
        <taxon>Sulfobacillus</taxon>
    </lineage>
</organism>
<dbReference type="GO" id="GO:0020037">
    <property type="term" value="F:heme binding"/>
    <property type="evidence" value="ECO:0007669"/>
    <property type="project" value="TreeGrafter"/>
</dbReference>
<accession>A0A1W1WFJ6</accession>
<name>A0A1W1WFJ6_SULTA</name>
<feature type="transmembrane region" description="Helical" evidence="12">
    <location>
        <begin position="20"/>
        <end position="41"/>
    </location>
</feature>
<dbReference type="GO" id="GO:0019646">
    <property type="term" value="P:aerobic electron transport chain"/>
    <property type="evidence" value="ECO:0007669"/>
    <property type="project" value="InterPro"/>
</dbReference>
<protein>
    <submittedName>
        <fullName evidence="13">Cytochrome d ubiquinol oxidase subunit I</fullName>
    </submittedName>
</protein>
<dbReference type="GO" id="GO:0016682">
    <property type="term" value="F:oxidoreductase activity, acting on diphenols and related substances as donors, oxygen as acceptor"/>
    <property type="evidence" value="ECO:0007669"/>
    <property type="project" value="TreeGrafter"/>
</dbReference>
<keyword evidence="10 12" id="KW-0408">Iron</keyword>
<keyword evidence="9 12" id="KW-1133">Transmembrane helix</keyword>
<evidence type="ECO:0000256" key="9">
    <source>
        <dbReference type="ARBA" id="ARBA00022989"/>
    </source>
</evidence>
<evidence type="ECO:0000256" key="12">
    <source>
        <dbReference type="PIRNR" id="PIRNR006446"/>
    </source>
</evidence>
<keyword evidence="11 12" id="KW-0472">Membrane</keyword>
<sequence length="467" mass="52117">MDQLGLARLQFGVTTVYHFLFVPLTIGLAFLIAIMETIYVRTGKEEYRPLIQFWGRLFLINFAVGVVTGLLQEFQFGMDWANYSRFVGDIFGAPLAVEALLAFFMESTFIGVWNFGWDRLSKKVHLLAIWLVAIGTMTSGFWILTANSFMQEPVGYQMVHGTAQMVSFGALLTNPQLWVEFPHTILASYLTASFFVLAISSYQLLRHHYPELFKFSFRLASIVGLISAVLVIVVGDLQATHLETSQPMKLAAAEALWNTTSQHAPWSVFAIVDGKTQKDYAQIQIPDMLSILAYKRLSGAVQGIHQVQAEYVKKYGPGNYVPPVAPVYYAFRLMIFAGTAMLALVAYAVYLLKKARFAEKRWFLRLLEWSLILPYLANSAGWIMTEVGRQPWVVYGLLSTAHGVSSPQSVSAADIALSLSAFALVYGSMAVAAIYLFRKYTFMGLDPTTNQPESLTDKDMLLAGSKS</sequence>
<feature type="transmembrane region" description="Helical" evidence="12">
    <location>
        <begin position="329"/>
        <end position="350"/>
    </location>
</feature>
<evidence type="ECO:0000256" key="1">
    <source>
        <dbReference type="ARBA" id="ARBA00004651"/>
    </source>
</evidence>
<keyword evidence="14" id="KW-1185">Reference proteome</keyword>